<reference evidence="2 3" key="1">
    <citation type="submission" date="2019-06" db="EMBL/GenBank/DDBJ databases">
        <title>Sequencing the genomes of 1000 actinobacteria strains.</title>
        <authorList>
            <person name="Klenk H.-P."/>
        </authorList>
    </citation>
    <scope>NUCLEOTIDE SEQUENCE [LARGE SCALE GENOMIC DNA]</scope>
    <source>
        <strain evidence="2 3">DSM 17305</strain>
    </source>
</reference>
<evidence type="ECO:0000313" key="3">
    <source>
        <dbReference type="Proteomes" id="UP000316298"/>
    </source>
</evidence>
<keyword evidence="2" id="KW-0418">Kinase</keyword>
<dbReference type="InterPro" id="IPR002575">
    <property type="entry name" value="Aminoglycoside_PTrfase"/>
</dbReference>
<sequence length="288" mass="31146">MPGSVWPVDVAEVLREHWDLKVSGVEVLTGGMNSATWLAVCGSERVVLKVVGAGDVAFEPGLELAVRLDDAGVISGRPRVSKRGRLVERVDGRQVAVLDFVDGEELAPSDQVEIGDVLGRVHSAAPLASGETADWLGLLLPFEESLDLAPWIRPAVEGAVADAIALGPVSWAWLHGDPAAEAFRRQADGRVALIDWGSAMRGPILYDVASAVIYVGRDVVPAYLERRPDLTDEIDRCLDVFLRVRYAVQAGYFAWRISTNLLTGISSPAENQKGLEDARRSFGIGRDR</sequence>
<comment type="caution">
    <text evidence="2">The sequence shown here is derived from an EMBL/GenBank/DDBJ whole genome shotgun (WGS) entry which is preliminary data.</text>
</comment>
<gene>
    <name evidence="2" type="ORF">FB475_1628</name>
</gene>
<dbReference type="OrthoDB" id="3677467at2"/>
<dbReference type="SUPFAM" id="SSF56112">
    <property type="entry name" value="Protein kinase-like (PK-like)"/>
    <property type="match status" value="1"/>
</dbReference>
<keyword evidence="2" id="KW-0808">Transferase</keyword>
<protein>
    <submittedName>
        <fullName evidence="2">Homoserine kinase type II</fullName>
    </submittedName>
</protein>
<proteinExistence type="predicted"/>
<evidence type="ECO:0000313" key="2">
    <source>
        <dbReference type="EMBL" id="TQJ17508.1"/>
    </source>
</evidence>
<dbReference type="InterPro" id="IPR011009">
    <property type="entry name" value="Kinase-like_dom_sf"/>
</dbReference>
<feature type="domain" description="Aminoglycoside phosphotransferase" evidence="1">
    <location>
        <begin position="26"/>
        <end position="227"/>
    </location>
</feature>
<accession>A0A542EQ74</accession>
<dbReference type="Pfam" id="PF01636">
    <property type="entry name" value="APH"/>
    <property type="match status" value="1"/>
</dbReference>
<keyword evidence="3" id="KW-1185">Reference proteome</keyword>
<dbReference type="Proteomes" id="UP000316298">
    <property type="component" value="Unassembled WGS sequence"/>
</dbReference>
<dbReference type="GO" id="GO:0016301">
    <property type="term" value="F:kinase activity"/>
    <property type="evidence" value="ECO:0007669"/>
    <property type="project" value="UniProtKB-KW"/>
</dbReference>
<dbReference type="EMBL" id="VFMM01000001">
    <property type="protein sequence ID" value="TQJ17508.1"/>
    <property type="molecule type" value="Genomic_DNA"/>
</dbReference>
<dbReference type="AlphaFoldDB" id="A0A542EQ74"/>
<name>A0A542EQ74_9ACTN</name>
<evidence type="ECO:0000259" key="1">
    <source>
        <dbReference type="Pfam" id="PF01636"/>
    </source>
</evidence>
<organism evidence="2 3">
    <name type="scientific">Kribbella jejuensis</name>
    <dbReference type="NCBI Taxonomy" id="236068"/>
    <lineage>
        <taxon>Bacteria</taxon>
        <taxon>Bacillati</taxon>
        <taxon>Actinomycetota</taxon>
        <taxon>Actinomycetes</taxon>
        <taxon>Propionibacteriales</taxon>
        <taxon>Kribbellaceae</taxon>
        <taxon>Kribbella</taxon>
    </lineage>
</organism>